<gene>
    <name evidence="2" type="ORF">FHX42_001441</name>
</gene>
<protein>
    <recommendedName>
        <fullName evidence="4">Peptidase M48 domain-containing protein</fullName>
    </recommendedName>
</protein>
<dbReference type="Proteomes" id="UP000569329">
    <property type="component" value="Unassembled WGS sequence"/>
</dbReference>
<dbReference type="PANTHER" id="PTHR34978">
    <property type="entry name" value="POSSIBLE SENSOR-TRANSDUCER PROTEIN BLAR"/>
    <property type="match status" value="1"/>
</dbReference>
<evidence type="ECO:0000313" key="2">
    <source>
        <dbReference type="EMBL" id="MBA8824112.1"/>
    </source>
</evidence>
<accession>A0A839DQ38</accession>
<dbReference type="PANTHER" id="PTHR34978:SF3">
    <property type="entry name" value="SLR0241 PROTEIN"/>
    <property type="match status" value="1"/>
</dbReference>
<comment type="caution">
    <text evidence="2">The sequence shown here is derived from an EMBL/GenBank/DDBJ whole genome shotgun (WGS) entry which is preliminary data.</text>
</comment>
<name>A0A839DQ38_9PSEU</name>
<keyword evidence="1" id="KW-0812">Transmembrane</keyword>
<reference evidence="2 3" key="1">
    <citation type="submission" date="2020-07" db="EMBL/GenBank/DDBJ databases">
        <title>Sequencing the genomes of 1000 actinobacteria strains.</title>
        <authorList>
            <person name="Klenk H.-P."/>
        </authorList>
    </citation>
    <scope>NUCLEOTIDE SEQUENCE [LARGE SCALE GENOMIC DNA]</scope>
    <source>
        <strain evidence="2 3">DSM 45975</strain>
    </source>
</reference>
<feature type="transmembrane region" description="Helical" evidence="1">
    <location>
        <begin position="126"/>
        <end position="150"/>
    </location>
</feature>
<sequence length="162" mass="16598">MVVSEGLREQLGGTGCAAVIEHERAHLRGRHHLLVGIAEALAASAPWLPLTGRSPALVRTAVELTADRAAARTYGAVTVRSALLAMSRAPRTAPPPALGMAQDSVALRLRHLRSSRATVARPPRRILVSGLAALVGLSLPVAGGIGILLMTATAVCSSALGG</sequence>
<evidence type="ECO:0000256" key="1">
    <source>
        <dbReference type="SAM" id="Phobius"/>
    </source>
</evidence>
<evidence type="ECO:0000313" key="3">
    <source>
        <dbReference type="Proteomes" id="UP000569329"/>
    </source>
</evidence>
<keyword evidence="1" id="KW-1133">Transmembrane helix</keyword>
<dbReference type="InterPro" id="IPR052173">
    <property type="entry name" value="Beta-lactam_resp_regulator"/>
</dbReference>
<keyword evidence="3" id="KW-1185">Reference proteome</keyword>
<dbReference type="CDD" id="cd07326">
    <property type="entry name" value="M56_BlaR1_MecR1_like"/>
    <property type="match status" value="1"/>
</dbReference>
<dbReference type="EMBL" id="JACGWZ010000001">
    <property type="protein sequence ID" value="MBA8824112.1"/>
    <property type="molecule type" value="Genomic_DNA"/>
</dbReference>
<evidence type="ECO:0008006" key="4">
    <source>
        <dbReference type="Google" id="ProtNLM"/>
    </source>
</evidence>
<keyword evidence="1" id="KW-0472">Membrane</keyword>
<organism evidence="2 3">
    <name type="scientific">Halosaccharopolyspora lacisalsi</name>
    <dbReference type="NCBI Taxonomy" id="1000566"/>
    <lineage>
        <taxon>Bacteria</taxon>
        <taxon>Bacillati</taxon>
        <taxon>Actinomycetota</taxon>
        <taxon>Actinomycetes</taxon>
        <taxon>Pseudonocardiales</taxon>
        <taxon>Pseudonocardiaceae</taxon>
        <taxon>Halosaccharopolyspora</taxon>
    </lineage>
</organism>
<dbReference type="AlphaFoldDB" id="A0A839DQ38"/>
<proteinExistence type="predicted"/>